<evidence type="ECO:0000313" key="3">
    <source>
        <dbReference type="Proteomes" id="UP000492820"/>
    </source>
</evidence>
<gene>
    <name evidence="2" type="ORF">EgrG_000778800</name>
</gene>
<dbReference type="EMBL" id="LK028576">
    <property type="protein sequence ID" value="CDS15392.1"/>
    <property type="molecule type" value="Genomic_DNA"/>
</dbReference>
<protein>
    <submittedName>
        <fullName evidence="2 4">Uncharacterized protein</fullName>
    </submittedName>
</protein>
<reference evidence="2" key="2">
    <citation type="submission" date="2014-06" db="EMBL/GenBank/DDBJ databases">
        <authorList>
            <person name="Aslett M."/>
        </authorList>
    </citation>
    <scope>NUCLEOTIDE SEQUENCE</scope>
</reference>
<evidence type="ECO:0000256" key="1">
    <source>
        <dbReference type="SAM" id="MobiDB-lite"/>
    </source>
</evidence>
<name>A0A068WCR6_ECHGR</name>
<dbReference type="AlphaFoldDB" id="A0A068WCR6"/>
<accession>A0A068WCR6</accession>
<sequence>MPNLQFVKPRLSTQSSQMSGPSSQRGEKLGERREEHATVCAYA</sequence>
<feature type="compositionally biased region" description="Basic and acidic residues" evidence="1">
    <location>
        <begin position="25"/>
        <end position="37"/>
    </location>
</feature>
<evidence type="ECO:0000313" key="2">
    <source>
        <dbReference type="EMBL" id="CDS15392.1"/>
    </source>
</evidence>
<reference evidence="2 3" key="1">
    <citation type="journal article" date="2013" name="Nature">
        <title>The genomes of four tapeworm species reveal adaptations to parasitism.</title>
        <authorList>
            <person name="Tsai I.J."/>
            <person name="Zarowiecki M."/>
            <person name="Holroyd N."/>
            <person name="Garciarrubio A."/>
            <person name="Sanchez-Flores A."/>
            <person name="Brooks K.L."/>
            <person name="Tracey A."/>
            <person name="Bobes R.J."/>
            <person name="Fragoso G."/>
            <person name="Sciutto E."/>
            <person name="Aslett M."/>
            <person name="Beasley H."/>
            <person name="Bennett H.M."/>
            <person name="Cai J."/>
            <person name="Camicia F."/>
            <person name="Clark R."/>
            <person name="Cucher M."/>
            <person name="De Silva N."/>
            <person name="Day T.A."/>
            <person name="Deplazes P."/>
            <person name="Estrada K."/>
            <person name="Fernandez C."/>
            <person name="Holland P.W."/>
            <person name="Hou J."/>
            <person name="Hu S."/>
            <person name="Huckvale T."/>
            <person name="Hung S.S."/>
            <person name="Kamenetzky L."/>
            <person name="Keane J.A."/>
            <person name="Kiss F."/>
            <person name="Koziol U."/>
            <person name="Lambert O."/>
            <person name="Liu K."/>
            <person name="Luo X."/>
            <person name="Luo Y."/>
            <person name="Macchiaroli N."/>
            <person name="Nichol S."/>
            <person name="Paps J."/>
            <person name="Parkinson J."/>
            <person name="Pouchkina-Stantcheva N."/>
            <person name="Riddiford N."/>
            <person name="Rosenzvit M."/>
            <person name="Salinas G."/>
            <person name="Wasmuth J.D."/>
            <person name="Zamanian M."/>
            <person name="Zheng Y."/>
            <person name="Cai X."/>
            <person name="Soberon X."/>
            <person name="Olson P.D."/>
            <person name="Laclette J.P."/>
            <person name="Brehm K."/>
            <person name="Berriman M."/>
            <person name="Garciarrubio A."/>
            <person name="Bobes R.J."/>
            <person name="Fragoso G."/>
            <person name="Sanchez-Flores A."/>
            <person name="Estrada K."/>
            <person name="Cevallos M.A."/>
            <person name="Morett E."/>
            <person name="Gonzalez V."/>
            <person name="Portillo T."/>
            <person name="Ochoa-Leyva A."/>
            <person name="Jose M.V."/>
            <person name="Sciutto E."/>
            <person name="Landa A."/>
            <person name="Jimenez L."/>
            <person name="Valdes V."/>
            <person name="Carrero J.C."/>
            <person name="Larralde C."/>
            <person name="Morales-Montor J."/>
            <person name="Limon-Lason J."/>
            <person name="Soberon X."/>
            <person name="Laclette J.P."/>
        </authorList>
    </citation>
    <scope>NUCLEOTIDE SEQUENCE [LARGE SCALE GENOMIC DNA]</scope>
</reference>
<evidence type="ECO:0000313" key="4">
    <source>
        <dbReference type="WBParaSite" id="EgrG_000778800"/>
    </source>
</evidence>
<feature type="region of interest" description="Disordered" evidence="1">
    <location>
        <begin position="1"/>
        <end position="43"/>
    </location>
</feature>
<feature type="compositionally biased region" description="Low complexity" evidence="1">
    <location>
        <begin position="12"/>
        <end position="24"/>
    </location>
</feature>
<proteinExistence type="predicted"/>
<dbReference type="WBParaSite" id="EgrG_000778800">
    <property type="protein sequence ID" value="EgrG_000778800"/>
    <property type="gene ID" value="EgrG_000778800"/>
</dbReference>
<organism evidence="2">
    <name type="scientific">Echinococcus granulosus</name>
    <name type="common">Hydatid tapeworm</name>
    <dbReference type="NCBI Taxonomy" id="6210"/>
    <lineage>
        <taxon>Eukaryota</taxon>
        <taxon>Metazoa</taxon>
        <taxon>Spiralia</taxon>
        <taxon>Lophotrochozoa</taxon>
        <taxon>Platyhelminthes</taxon>
        <taxon>Cestoda</taxon>
        <taxon>Eucestoda</taxon>
        <taxon>Cyclophyllidea</taxon>
        <taxon>Taeniidae</taxon>
        <taxon>Echinococcus</taxon>
        <taxon>Echinococcus granulosus group</taxon>
    </lineage>
</organism>
<reference evidence="4" key="3">
    <citation type="submission" date="2020-10" db="UniProtKB">
        <authorList>
            <consortium name="WormBaseParasite"/>
        </authorList>
    </citation>
    <scope>IDENTIFICATION</scope>
</reference>
<dbReference type="Proteomes" id="UP000492820">
    <property type="component" value="Unassembled WGS sequence"/>
</dbReference>